<dbReference type="Proteomes" id="UP000683000">
    <property type="component" value="Unassembled WGS sequence"/>
</dbReference>
<evidence type="ECO:0000313" key="2">
    <source>
        <dbReference type="EMBL" id="KAG6377953.1"/>
    </source>
</evidence>
<accession>A0A8I2YW11</accession>
<dbReference type="OrthoDB" id="9991317at2759"/>
<proteinExistence type="predicted"/>
<keyword evidence="3" id="KW-1185">Reference proteome</keyword>
<organism evidence="2 3">
    <name type="scientific">Boletus reticuloceps</name>
    <dbReference type="NCBI Taxonomy" id="495285"/>
    <lineage>
        <taxon>Eukaryota</taxon>
        <taxon>Fungi</taxon>
        <taxon>Dikarya</taxon>
        <taxon>Basidiomycota</taxon>
        <taxon>Agaricomycotina</taxon>
        <taxon>Agaricomycetes</taxon>
        <taxon>Agaricomycetidae</taxon>
        <taxon>Boletales</taxon>
        <taxon>Boletineae</taxon>
        <taxon>Boletaceae</taxon>
        <taxon>Boletoideae</taxon>
        <taxon>Boletus</taxon>
    </lineage>
</organism>
<dbReference type="InterPro" id="IPR024983">
    <property type="entry name" value="CHAT_dom"/>
</dbReference>
<sequence length="182" mass="20049">MKLPPPTTAQDKSNFISGVWKSRVSQLEQKTPNDNEEILLDPSILSRPKVSHVIIEVLRELWDTVAKPAVGDETTPDEMIHLAAGLQFTGVKSVVGTLWTISDTIAYMLVPEFYKEFCASGSSCLAQRCFGAGKEKGSWKNESCLSMGYVSESCDSSVSRWAASIIVVIARMARKCSKKRDT</sequence>
<gene>
    <name evidence="2" type="ORF">JVT61DRAFT_14747</name>
</gene>
<feature type="domain" description="CHAT" evidence="1">
    <location>
        <begin position="69"/>
        <end position="122"/>
    </location>
</feature>
<protein>
    <recommendedName>
        <fullName evidence="1">CHAT domain-containing protein</fullName>
    </recommendedName>
</protein>
<reference evidence="2" key="1">
    <citation type="submission" date="2021-03" db="EMBL/GenBank/DDBJ databases">
        <title>Evolutionary innovations through gain and loss of genes in the ectomycorrhizal Boletales.</title>
        <authorList>
            <person name="Wu G."/>
            <person name="Miyauchi S."/>
            <person name="Morin E."/>
            <person name="Yang Z.-L."/>
            <person name="Xu J."/>
            <person name="Martin F.M."/>
        </authorList>
    </citation>
    <scope>NUCLEOTIDE SEQUENCE</scope>
    <source>
        <strain evidence="2">BR01</strain>
    </source>
</reference>
<dbReference type="Pfam" id="PF12770">
    <property type="entry name" value="CHAT"/>
    <property type="match status" value="1"/>
</dbReference>
<name>A0A8I2YW11_9AGAM</name>
<evidence type="ECO:0000313" key="3">
    <source>
        <dbReference type="Proteomes" id="UP000683000"/>
    </source>
</evidence>
<dbReference type="EMBL" id="JAGFBS010000008">
    <property type="protein sequence ID" value="KAG6377953.1"/>
    <property type="molecule type" value="Genomic_DNA"/>
</dbReference>
<dbReference type="AlphaFoldDB" id="A0A8I2YW11"/>
<evidence type="ECO:0000259" key="1">
    <source>
        <dbReference type="Pfam" id="PF12770"/>
    </source>
</evidence>
<comment type="caution">
    <text evidence="2">The sequence shown here is derived from an EMBL/GenBank/DDBJ whole genome shotgun (WGS) entry which is preliminary data.</text>
</comment>